<evidence type="ECO:0000256" key="1">
    <source>
        <dbReference type="ARBA" id="ARBA00004496"/>
    </source>
</evidence>
<keyword evidence="4" id="KW-0597">Phosphoprotein</keyword>
<reference evidence="7" key="1">
    <citation type="submission" date="2014-01" db="EMBL/GenBank/DDBJ databases">
        <title>The Genome Sequence of Anopheles farauti FAR1 (V2).</title>
        <authorList>
            <consortium name="The Broad Institute Genomics Platform"/>
            <person name="Neafsey D.E."/>
            <person name="Besansky N."/>
            <person name="Howell P."/>
            <person name="Walton C."/>
            <person name="Young S.K."/>
            <person name="Zeng Q."/>
            <person name="Gargeya S."/>
            <person name="Fitzgerald M."/>
            <person name="Haas B."/>
            <person name="Abouelleil A."/>
            <person name="Allen A.W."/>
            <person name="Alvarado L."/>
            <person name="Arachchi H.M."/>
            <person name="Berlin A.M."/>
            <person name="Chapman S.B."/>
            <person name="Gainer-Dewar J."/>
            <person name="Goldberg J."/>
            <person name="Griggs A."/>
            <person name="Gujja S."/>
            <person name="Hansen M."/>
            <person name="Howarth C."/>
            <person name="Imamovic A."/>
            <person name="Ireland A."/>
            <person name="Larimer J."/>
            <person name="McCowan C."/>
            <person name="Murphy C."/>
            <person name="Pearson M."/>
            <person name="Poon T.W."/>
            <person name="Priest M."/>
            <person name="Roberts A."/>
            <person name="Saif S."/>
            <person name="Shea T."/>
            <person name="Sisk P."/>
            <person name="Sykes S."/>
            <person name="Wortman J."/>
            <person name="Nusbaum C."/>
            <person name="Birren B."/>
        </authorList>
    </citation>
    <scope>NUCLEOTIDE SEQUENCE [LARGE SCALE GENOMIC DNA]</scope>
    <source>
        <strain evidence="7">FAR1</strain>
    </source>
</reference>
<dbReference type="EnsemblMetazoa" id="AFAF018190-RA">
    <property type="protein sequence ID" value="AFAF018190-PA"/>
    <property type="gene ID" value="AFAF018190"/>
</dbReference>
<feature type="compositionally biased region" description="Polar residues" evidence="5">
    <location>
        <begin position="99"/>
        <end position="113"/>
    </location>
</feature>
<evidence type="ECO:0000256" key="4">
    <source>
        <dbReference type="ARBA" id="ARBA00022553"/>
    </source>
</evidence>
<dbReference type="GO" id="GO:0005737">
    <property type="term" value="C:cytoplasm"/>
    <property type="evidence" value="ECO:0007669"/>
    <property type="project" value="UniProtKB-SubCell"/>
</dbReference>
<dbReference type="VEuPathDB" id="VectorBase:AFAF018190"/>
<dbReference type="InterPro" id="IPR019376">
    <property type="entry name" value="Myeloid_leukemia_factor"/>
</dbReference>
<organism evidence="6 7">
    <name type="scientific">Anopheles farauti</name>
    <dbReference type="NCBI Taxonomy" id="69004"/>
    <lineage>
        <taxon>Eukaryota</taxon>
        <taxon>Metazoa</taxon>
        <taxon>Ecdysozoa</taxon>
        <taxon>Arthropoda</taxon>
        <taxon>Hexapoda</taxon>
        <taxon>Insecta</taxon>
        <taxon>Pterygota</taxon>
        <taxon>Neoptera</taxon>
        <taxon>Endopterygota</taxon>
        <taxon>Diptera</taxon>
        <taxon>Nematocera</taxon>
        <taxon>Culicoidea</taxon>
        <taxon>Culicidae</taxon>
        <taxon>Anophelinae</taxon>
        <taxon>Anopheles</taxon>
    </lineage>
</organism>
<dbReference type="Proteomes" id="UP000075886">
    <property type="component" value="Unassembled WGS sequence"/>
</dbReference>
<keyword evidence="3" id="KW-0963">Cytoplasm</keyword>
<feature type="compositionally biased region" description="Low complexity" evidence="5">
    <location>
        <begin position="306"/>
        <end position="321"/>
    </location>
</feature>
<keyword evidence="7" id="KW-1185">Reference proteome</keyword>
<dbReference type="PANTHER" id="PTHR13105">
    <property type="entry name" value="MYELOID LEUKEMIA FACTOR"/>
    <property type="match status" value="1"/>
</dbReference>
<comment type="similarity">
    <text evidence="2">Belongs to the MLF family.</text>
</comment>
<dbReference type="Pfam" id="PF10248">
    <property type="entry name" value="Mlf1IP"/>
    <property type="match status" value="1"/>
</dbReference>
<evidence type="ECO:0000256" key="5">
    <source>
        <dbReference type="SAM" id="MobiDB-lite"/>
    </source>
</evidence>
<reference evidence="6" key="2">
    <citation type="submission" date="2020-05" db="UniProtKB">
        <authorList>
            <consortium name="EnsemblMetazoa"/>
        </authorList>
    </citation>
    <scope>IDENTIFICATION</scope>
    <source>
        <strain evidence="6">FAR1</strain>
    </source>
</reference>
<evidence type="ECO:0000256" key="2">
    <source>
        <dbReference type="ARBA" id="ARBA00008332"/>
    </source>
</evidence>
<feature type="region of interest" description="Disordered" evidence="5">
    <location>
        <begin position="188"/>
        <end position="212"/>
    </location>
</feature>
<sequence>MSLFGMMNDLEEDPIFGHHMRSMRQMSNMLNSLFSDPFGMMGGVGGMESIAAGPAFGMRHNALMPFMAPPPMNRLLSIGGPSDGPSFCSSSVISMTSGPNGPQVYQATSSTRTGPGGIKETRKTVQDSRTGTKKMAIGHHIGDRAHIIEREQNMSTGVQEERQDFINLDDEEAEDFDREFQTKARTVMGGMPGGVRRSQQLALPSTQPTQSQRILSITEVPDNGCESCGNPSDSPICDDCSNRSASNNGNQDNGGSGGIIHNHHHYDNQQQQQQHQTPQRQQTMSKAGGRSNSNSGGPITARRSIRSPASSPLSMASSPVSGTNHHHITTSVHPHPYSTSGRKSRPLKGPSSSSHHHTPQHYQ</sequence>
<evidence type="ECO:0000313" key="6">
    <source>
        <dbReference type="EnsemblMetazoa" id="AFAF018190-PA"/>
    </source>
</evidence>
<feature type="compositionally biased region" description="Low complexity" evidence="5">
    <location>
        <begin position="269"/>
        <end position="282"/>
    </location>
</feature>
<feature type="region of interest" description="Disordered" evidence="5">
    <location>
        <begin position="248"/>
        <end position="363"/>
    </location>
</feature>
<feature type="compositionally biased region" description="Polar residues" evidence="5">
    <location>
        <begin position="329"/>
        <end position="341"/>
    </location>
</feature>
<comment type="subcellular location">
    <subcellularLocation>
        <location evidence="1">Cytoplasm</location>
    </subcellularLocation>
</comment>
<proteinExistence type="inferred from homology"/>
<dbReference type="EMBL" id="AXCN02001095">
    <property type="status" value="NOT_ANNOTATED_CDS"/>
    <property type="molecule type" value="Genomic_DNA"/>
</dbReference>
<feature type="region of interest" description="Disordered" evidence="5">
    <location>
        <begin position="99"/>
        <end position="132"/>
    </location>
</feature>
<evidence type="ECO:0000256" key="3">
    <source>
        <dbReference type="ARBA" id="ARBA00022490"/>
    </source>
</evidence>
<evidence type="ECO:0008006" key="8">
    <source>
        <dbReference type="Google" id="ProtNLM"/>
    </source>
</evidence>
<dbReference type="STRING" id="69004.A0A182QWC8"/>
<feature type="compositionally biased region" description="Polar residues" evidence="5">
    <location>
        <begin position="197"/>
        <end position="212"/>
    </location>
</feature>
<protein>
    <recommendedName>
        <fullName evidence="8">Myeloid leukemia factor</fullName>
    </recommendedName>
</protein>
<dbReference type="AlphaFoldDB" id="A0A182QWC8"/>
<name>A0A182QWC8_9DIPT</name>
<feature type="compositionally biased region" description="Basic residues" evidence="5">
    <location>
        <begin position="354"/>
        <end position="363"/>
    </location>
</feature>
<accession>A0A182QWC8</accession>
<evidence type="ECO:0000313" key="7">
    <source>
        <dbReference type="Proteomes" id="UP000075886"/>
    </source>
</evidence>